<dbReference type="InterPro" id="IPR015943">
    <property type="entry name" value="WD40/YVTN_repeat-like_dom_sf"/>
</dbReference>
<feature type="chain" id="PRO_5037610097" evidence="1">
    <location>
        <begin position="29"/>
        <end position="417"/>
    </location>
</feature>
<comment type="caution">
    <text evidence="2">The sequence shown here is derived from an EMBL/GenBank/DDBJ whole genome shotgun (WGS) entry which is preliminary data.</text>
</comment>
<dbReference type="PANTHER" id="PTHR47197">
    <property type="entry name" value="PROTEIN NIRF"/>
    <property type="match status" value="1"/>
</dbReference>
<feature type="signal peptide" evidence="1">
    <location>
        <begin position="1"/>
        <end position="28"/>
    </location>
</feature>
<dbReference type="InterPro" id="IPR051200">
    <property type="entry name" value="Host-pathogen_enzymatic-act"/>
</dbReference>
<organism evidence="2 3">
    <name type="scientific">Nocardioides donggukensis</name>
    <dbReference type="NCBI Taxonomy" id="2774019"/>
    <lineage>
        <taxon>Bacteria</taxon>
        <taxon>Bacillati</taxon>
        <taxon>Actinomycetota</taxon>
        <taxon>Actinomycetes</taxon>
        <taxon>Propionibacteriales</taxon>
        <taxon>Nocardioidaceae</taxon>
        <taxon>Nocardioides</taxon>
    </lineage>
</organism>
<name>A0A927K904_9ACTN</name>
<evidence type="ECO:0000313" key="2">
    <source>
        <dbReference type="EMBL" id="MBD8871193.1"/>
    </source>
</evidence>
<evidence type="ECO:0000256" key="1">
    <source>
        <dbReference type="SAM" id="SignalP"/>
    </source>
</evidence>
<dbReference type="PANTHER" id="PTHR47197:SF3">
    <property type="entry name" value="DIHYDRO-HEME D1 DEHYDROGENASE"/>
    <property type="match status" value="1"/>
</dbReference>
<dbReference type="RefSeq" id="WP_192144518.1">
    <property type="nucleotide sequence ID" value="NZ_JACYXZ010000005.1"/>
</dbReference>
<dbReference type="InterPro" id="IPR011045">
    <property type="entry name" value="N2O_reductase_N"/>
</dbReference>
<keyword evidence="2" id="KW-0418">Kinase</keyword>
<dbReference type="Proteomes" id="UP000616839">
    <property type="component" value="Unassembled WGS sequence"/>
</dbReference>
<dbReference type="GO" id="GO:0004674">
    <property type="term" value="F:protein serine/threonine kinase activity"/>
    <property type="evidence" value="ECO:0007669"/>
    <property type="project" value="UniProtKB-KW"/>
</dbReference>
<keyword evidence="1" id="KW-0732">Signal</keyword>
<evidence type="ECO:0000313" key="3">
    <source>
        <dbReference type="Proteomes" id="UP000616839"/>
    </source>
</evidence>
<dbReference type="EMBL" id="JACYXZ010000005">
    <property type="protein sequence ID" value="MBD8871193.1"/>
    <property type="molecule type" value="Genomic_DNA"/>
</dbReference>
<sequence>MRLRPSRLAAAVAALVAGTLLPAAPASAAGDDQQPVGDVRPVVYVGNNWAGTADLIAPGSFRRLARVDIVPDKAERLAEIWASPDRLAYYLAIQQAIGEGNDQYVDDMYSTNNGKRLIVSRPSFADVVAISLRSKEIVWRFAVDGYRSDHMAISPDGRRVAVSASTGNVVHVLRTRDGKEVGSFESGGSPHENVYFDGGRRLLHASIGSVYTPLDQPELDDTKDERVFQVVDTATHEVIRTIDVRKALDDRGLDRVSHAVRPLTLSPDARFVYFQVSFFHGFLEMNLRTGRITRVRRLPDLVPDTPREAYLLDSAHHGIAMNPDGTDLCVAGTMSDYATVVDRRTMERGRLLKGGEKPYWVTPSADGEHCYISWSGSDTVSRISYRTGRIDDTVPVGDHPQRIRNGFLARGFLTHLR</sequence>
<protein>
    <submittedName>
        <fullName evidence="2">Serine/threonine protein kinase</fullName>
    </submittedName>
</protein>
<accession>A0A927K904</accession>
<keyword evidence="2" id="KW-0808">Transferase</keyword>
<keyword evidence="3" id="KW-1185">Reference proteome</keyword>
<dbReference type="SUPFAM" id="SSF50974">
    <property type="entry name" value="Nitrous oxide reductase, N-terminal domain"/>
    <property type="match status" value="1"/>
</dbReference>
<gene>
    <name evidence="2" type="ORF">IE331_16325</name>
</gene>
<reference evidence="2" key="1">
    <citation type="submission" date="2020-09" db="EMBL/GenBank/DDBJ databases">
        <title>Nocardioides sp. strain MJB4 16S ribosomal RNA gene Genome sequencing and assembly.</title>
        <authorList>
            <person name="Kim I."/>
        </authorList>
    </citation>
    <scope>NUCLEOTIDE SEQUENCE</scope>
    <source>
        <strain evidence="2">MJB4</strain>
    </source>
</reference>
<proteinExistence type="predicted"/>
<dbReference type="Gene3D" id="2.130.10.10">
    <property type="entry name" value="YVTN repeat-like/Quinoprotein amine dehydrogenase"/>
    <property type="match status" value="2"/>
</dbReference>
<keyword evidence="2" id="KW-0723">Serine/threonine-protein kinase</keyword>
<dbReference type="AlphaFoldDB" id="A0A927K904"/>